<keyword evidence="1" id="KW-0175">Coiled coil</keyword>
<proteinExistence type="predicted"/>
<organism evidence="3 4">
    <name type="scientific">Clavelina lepadiformis</name>
    <name type="common">Light-bulb sea squirt</name>
    <name type="synonym">Ascidia lepadiformis</name>
    <dbReference type="NCBI Taxonomy" id="159417"/>
    <lineage>
        <taxon>Eukaryota</taxon>
        <taxon>Metazoa</taxon>
        <taxon>Chordata</taxon>
        <taxon>Tunicata</taxon>
        <taxon>Ascidiacea</taxon>
        <taxon>Aplousobranchia</taxon>
        <taxon>Clavelinidae</taxon>
        <taxon>Clavelina</taxon>
    </lineage>
</organism>
<feature type="compositionally biased region" description="Polar residues" evidence="2">
    <location>
        <begin position="50"/>
        <end position="59"/>
    </location>
</feature>
<feature type="region of interest" description="Disordered" evidence="2">
    <location>
        <begin position="1"/>
        <end position="104"/>
    </location>
</feature>
<feature type="region of interest" description="Disordered" evidence="2">
    <location>
        <begin position="757"/>
        <end position="818"/>
    </location>
</feature>
<accession>A0ABP0F7P0</accession>
<name>A0ABP0F7P0_CLALP</name>
<feature type="compositionally biased region" description="Basic residues" evidence="2">
    <location>
        <begin position="18"/>
        <end position="39"/>
    </location>
</feature>
<feature type="compositionally biased region" description="Polar residues" evidence="2">
    <location>
        <begin position="88"/>
        <end position="104"/>
    </location>
</feature>
<gene>
    <name evidence="3" type="ORF">CVLEPA_LOCUS4157</name>
</gene>
<feature type="compositionally biased region" description="Polar residues" evidence="2">
    <location>
        <begin position="673"/>
        <end position="685"/>
    </location>
</feature>
<evidence type="ECO:0000313" key="3">
    <source>
        <dbReference type="EMBL" id="CAK8674460.1"/>
    </source>
</evidence>
<dbReference type="Proteomes" id="UP001642483">
    <property type="component" value="Unassembled WGS sequence"/>
</dbReference>
<feature type="region of interest" description="Disordered" evidence="2">
    <location>
        <begin position="659"/>
        <end position="688"/>
    </location>
</feature>
<evidence type="ECO:0000313" key="4">
    <source>
        <dbReference type="Proteomes" id="UP001642483"/>
    </source>
</evidence>
<protein>
    <submittedName>
        <fullName evidence="3">Uncharacterized protein</fullName>
    </submittedName>
</protein>
<evidence type="ECO:0000256" key="1">
    <source>
        <dbReference type="SAM" id="Coils"/>
    </source>
</evidence>
<feature type="compositionally biased region" description="Polar residues" evidence="2">
    <location>
        <begin position="807"/>
        <end position="818"/>
    </location>
</feature>
<dbReference type="EMBL" id="CAWYQH010000013">
    <property type="protein sequence ID" value="CAK8674460.1"/>
    <property type="molecule type" value="Genomic_DNA"/>
</dbReference>
<evidence type="ECO:0000256" key="2">
    <source>
        <dbReference type="SAM" id="MobiDB-lite"/>
    </source>
</evidence>
<feature type="region of interest" description="Disordered" evidence="2">
    <location>
        <begin position="125"/>
        <end position="151"/>
    </location>
</feature>
<keyword evidence="4" id="KW-1185">Reference proteome</keyword>
<feature type="coiled-coil region" evidence="1">
    <location>
        <begin position="219"/>
        <end position="332"/>
    </location>
</feature>
<feature type="compositionally biased region" description="Basic and acidic residues" evidence="2">
    <location>
        <begin position="125"/>
        <end position="148"/>
    </location>
</feature>
<comment type="caution">
    <text evidence="3">The sequence shown here is derived from an EMBL/GenBank/DDBJ whole genome shotgun (WGS) entry which is preliminary data.</text>
</comment>
<feature type="compositionally biased region" description="Polar residues" evidence="2">
    <location>
        <begin position="771"/>
        <end position="782"/>
    </location>
</feature>
<sequence>MGNVNGTATVGKIVTLGGRRHSHKENTKPHKIKPRRSKSKTLAASEDTKSALQQEANINDQDDKLSKQRTESNTEDIKDDRGNKDISESTLTPSLNTNNQNDTNLIAKPNMQSLYCANKPKQTDMKTMETVEKRDKQSSLKTSDEMKKPKMNKKMPRILNCQSSSTDFASSFSNLSLKRLLRPKQKDRKVERDWEREEMRIRMEYEKAETQIRNSVMDEQRAKAQAQSWRSRLEKLTTEHRDRLFKQADSLHSRLRQAEKLLTYHEARAKRLHDKNSQMKDLINCVKEEARSLRVEGEKKRVASQRKFEEKFSAMEQQLVKLREKIKEANLKELSKGSMFSHKSKRQLPTEKSNQVAFDASLPPDHFQQNQPARKIKCATSPRCGSYSRYSKLPPSTYYPKTIAPARSLLPAQAYTPSFYPPHHETTRTINRYTAYSDKNCRLFETDCFPAAVPAVRQPVQVAEHVTSTSPQRSSYLPTYTSQEYVVLSNPRKRFTPVVVKSPVPVKPVQIHESVPVLEDEFIKTSLPLPSTGVPLKRFAHHSSSTGSKRCDFSPPSRYTNFSNTSRRSHAHAELFNRNSGCFHCSCSGHESAASEPLRPVTMVFHNQAYSKQRICNSSSIPNCKTSTRQSRPTSILKPSAPIYEADHGIPTDCAKRLKTRTTRRRPGCTPSHLLSSPDDANTLTSDDDLLKDVGSSYSALTSSVGSGTTRQSTRGIESSLVSPNSVKLVNDCEDVTSLYNDVIKRDLETLSSNESKKKMVNAEEGGFVTPGSSRNSDQNGLRQVKIRSEPTSPYDIISKKKKPSLRSRNQGYRISTK</sequence>
<feature type="compositionally biased region" description="Basic and acidic residues" evidence="2">
    <location>
        <begin position="61"/>
        <end position="87"/>
    </location>
</feature>
<reference evidence="3 4" key="1">
    <citation type="submission" date="2024-02" db="EMBL/GenBank/DDBJ databases">
        <authorList>
            <person name="Daric V."/>
            <person name="Darras S."/>
        </authorList>
    </citation>
    <scope>NUCLEOTIDE SEQUENCE [LARGE SCALE GENOMIC DNA]</scope>
</reference>